<evidence type="ECO:0000256" key="10">
    <source>
        <dbReference type="ARBA" id="ARBA00033137"/>
    </source>
</evidence>
<name>A0A496PLB4_9MICC</name>
<comment type="caution">
    <text evidence="13">The sequence shown here is derived from an EMBL/GenBank/DDBJ whole genome shotgun (WGS) entry which is preliminary data.</text>
</comment>
<evidence type="ECO:0000256" key="8">
    <source>
        <dbReference type="ARBA" id="ARBA00023935"/>
    </source>
</evidence>
<comment type="catalytic activity">
    <reaction evidence="8 12">
        <text>1,2-di-(9Z-octadecenoyl)-sn-glycero-3-cytidine-5'-diphosphate + 1D-myo-inositol 3-phosphate = 1,2-di-(9Z-octadecenoyl)-sn-glycero-3-phospho-(1D-myo-inositol-3-phosphate) + CMP + H(+)</text>
        <dbReference type="Rhea" id="RHEA:61216"/>
        <dbReference type="ChEBI" id="CHEBI:15378"/>
        <dbReference type="ChEBI" id="CHEBI:58401"/>
        <dbReference type="ChEBI" id="CHEBI:60377"/>
        <dbReference type="ChEBI" id="CHEBI:85356"/>
        <dbReference type="ChEBI" id="CHEBI:144472"/>
    </reaction>
</comment>
<comment type="pathway">
    <text evidence="2 12">Phospholipid metabolism; phosphatidylinositol phosphate biosynthesis.</text>
</comment>
<dbReference type="GO" id="GO:0016780">
    <property type="term" value="F:phosphotransferase activity, for other substituted phosphate groups"/>
    <property type="evidence" value="ECO:0007669"/>
    <property type="project" value="UniProtKB-UniRule"/>
</dbReference>
<dbReference type="InterPro" id="IPR044268">
    <property type="entry name" value="PIP_synthase_PgsA1"/>
</dbReference>
<dbReference type="EMBL" id="QQXL01000002">
    <property type="protein sequence ID" value="RKW71220.1"/>
    <property type="molecule type" value="Genomic_DNA"/>
</dbReference>
<evidence type="ECO:0000256" key="1">
    <source>
        <dbReference type="ARBA" id="ARBA00004127"/>
    </source>
</evidence>
<evidence type="ECO:0000256" key="6">
    <source>
        <dbReference type="ARBA" id="ARBA00022989"/>
    </source>
</evidence>
<evidence type="ECO:0000256" key="7">
    <source>
        <dbReference type="ARBA" id="ARBA00023136"/>
    </source>
</evidence>
<keyword evidence="12" id="KW-1208">Phospholipid metabolism</keyword>
<feature type="binding site" evidence="12">
    <location>
        <position position="97"/>
    </location>
    <ligand>
        <name>Mg(2+)</name>
        <dbReference type="ChEBI" id="CHEBI:18420"/>
        <label>2</label>
    </ligand>
</feature>
<evidence type="ECO:0000256" key="12">
    <source>
        <dbReference type="HAMAP-Rule" id="MF_02241"/>
    </source>
</evidence>
<comment type="cofactor">
    <cofactor evidence="12">
        <name>Mg(2+)</name>
        <dbReference type="ChEBI" id="CHEBI:18420"/>
    </cofactor>
    <text evidence="12">Contains a di-nuclear catalytic Mg(2+) center.</text>
</comment>
<keyword evidence="7 12" id="KW-0472">Membrane</keyword>
<feature type="transmembrane region" description="Helical" evidence="12">
    <location>
        <begin position="30"/>
        <end position="47"/>
    </location>
</feature>
<dbReference type="RefSeq" id="WP_121484554.1">
    <property type="nucleotide sequence ID" value="NZ_QQXL01000002.1"/>
</dbReference>
<comment type="subcellular location">
    <subcellularLocation>
        <location evidence="12">Cell membrane</location>
        <topology evidence="12">Multi-pass membrane protein</topology>
    </subcellularLocation>
    <subcellularLocation>
        <location evidence="1">Endomembrane system</location>
        <topology evidence="1">Multi-pass membrane protein</topology>
    </subcellularLocation>
</comment>
<keyword evidence="5 12" id="KW-0812">Transmembrane</keyword>
<feature type="transmembrane region" description="Helical" evidence="12">
    <location>
        <begin position="123"/>
        <end position="142"/>
    </location>
</feature>
<keyword evidence="12" id="KW-0444">Lipid biosynthesis</keyword>
<organism evidence="13 14">
    <name type="scientific">Galactobacter caseinivorans</name>
    <dbReference type="NCBI Taxonomy" id="2676123"/>
    <lineage>
        <taxon>Bacteria</taxon>
        <taxon>Bacillati</taxon>
        <taxon>Actinomycetota</taxon>
        <taxon>Actinomycetes</taxon>
        <taxon>Micrococcales</taxon>
        <taxon>Micrococcaceae</taxon>
        <taxon>Galactobacter</taxon>
    </lineage>
</organism>
<evidence type="ECO:0000313" key="14">
    <source>
        <dbReference type="Proteomes" id="UP000273119"/>
    </source>
</evidence>
<feature type="binding site" evidence="12">
    <location>
        <begin position="29"/>
        <end position="32"/>
    </location>
    <ligand>
        <name>a CDP-1,2-diacyl-sn-glycerol</name>
        <dbReference type="ChEBI" id="CHEBI:58332"/>
    </ligand>
</feature>
<dbReference type="GO" id="GO:0000287">
    <property type="term" value="F:magnesium ion binding"/>
    <property type="evidence" value="ECO:0007669"/>
    <property type="project" value="UniProtKB-UniRule"/>
</dbReference>
<keyword evidence="12" id="KW-0594">Phospholipid biosynthesis</keyword>
<feature type="binding site" evidence="12">
    <location>
        <position position="74"/>
    </location>
    <ligand>
        <name>a CDP-1,2-diacyl-sn-glycerol</name>
        <dbReference type="ChEBI" id="CHEBI:58332"/>
    </ligand>
</feature>
<accession>A0A496PLB4</accession>
<keyword evidence="12" id="KW-1003">Cell membrane</keyword>
<dbReference type="Gene3D" id="1.20.120.1760">
    <property type="match status" value="1"/>
</dbReference>
<dbReference type="AlphaFoldDB" id="A0A496PLB4"/>
<dbReference type="Proteomes" id="UP000273119">
    <property type="component" value="Unassembled WGS sequence"/>
</dbReference>
<comment type="caution">
    <text evidence="12">Lacks conserved residue(s) required for the propagation of feature annotation.</text>
</comment>
<dbReference type="InterPro" id="IPR000462">
    <property type="entry name" value="CDP-OH_P_trans"/>
</dbReference>
<feature type="binding site" evidence="12">
    <location>
        <position position="70"/>
    </location>
    <ligand>
        <name>a CDP-1,2-diacyl-sn-glycerol</name>
        <dbReference type="ChEBI" id="CHEBI:58332"/>
    </ligand>
</feature>
<sequence>MLDRYARELFSAIFTPVARLLQRMGVTPDMVTLIGSLGACLGALVGYPLGQLFWGTLVITIFIFSDIVDGVLARLPDADGNPPIRSEGAQQWGAFLDSTLDRVVDFAIFGSLAFWYFTGGQRVDIAALCLLCLCLGAVVSYARAKAEALGLKANVGIAERGERILAVLLFAGLVGLGLSPWVLYGVLWLLALASLFTIFQRVGLVRAQTRD</sequence>
<protein>
    <recommendedName>
        <fullName evidence="9 12">Phosphatidylinositol phosphate synthase</fullName>
        <shortName evidence="12">PIP synthase</shortName>
        <ecNumber evidence="12">2.7.8.-</ecNumber>
    </recommendedName>
    <alternativeName>
        <fullName evidence="10 12">CDP-diacylglycerol--D-myo-inositol-3-phosphate 3-phosphatidyltransferase</fullName>
    </alternativeName>
</protein>
<feature type="binding site" evidence="12">
    <location>
        <position position="97"/>
    </location>
    <ligand>
        <name>Mg(2+)</name>
        <dbReference type="ChEBI" id="CHEBI:18420"/>
        <label>1</label>
    </ligand>
</feature>
<feature type="transmembrane region" description="Helical" evidence="12">
    <location>
        <begin position="187"/>
        <end position="205"/>
    </location>
</feature>
<feature type="transmembrane region" description="Helical" evidence="12">
    <location>
        <begin position="163"/>
        <end position="181"/>
    </location>
</feature>
<keyword evidence="12" id="KW-0479">Metal-binding</keyword>
<keyword evidence="14" id="KW-1185">Reference proteome</keyword>
<feature type="active site" description="Proton acceptor" evidence="12">
    <location>
        <position position="101"/>
    </location>
</feature>
<dbReference type="EC" id="2.7.8.-" evidence="12"/>
<feature type="binding site" evidence="12">
    <location>
        <position position="101"/>
    </location>
    <ligand>
        <name>Mg(2+)</name>
        <dbReference type="ChEBI" id="CHEBI:18420"/>
        <label>2</label>
    </ligand>
</feature>
<comment type="function">
    <text evidence="12">Catalyzes the conjugation of the 1'-hydroxyl group of D-myo-inositol-3-phosphate (also named L-myo-inositol-1-phosphate) with a lipid tail of cytidine diphosphate diacylglycerol (CDP-DAG), forming phosphatidylinositol phosphate (PIP) and CMP. PIP is a precursor of phosphatidylinositol (PI) which is an essential lipid required for cell wall formation.</text>
</comment>
<dbReference type="HAMAP" id="MF_02241">
    <property type="entry name" value="PIP_synthase"/>
    <property type="match status" value="1"/>
</dbReference>
<proteinExistence type="inferred from homology"/>
<dbReference type="GO" id="GO:0008654">
    <property type="term" value="P:phospholipid biosynthetic process"/>
    <property type="evidence" value="ECO:0007669"/>
    <property type="project" value="UniProtKB-UniRule"/>
</dbReference>
<keyword evidence="12" id="KW-0443">Lipid metabolism</keyword>
<evidence type="ECO:0000256" key="4">
    <source>
        <dbReference type="ARBA" id="ARBA00011738"/>
    </source>
</evidence>
<evidence type="ECO:0000256" key="9">
    <source>
        <dbReference type="ARBA" id="ARBA00024082"/>
    </source>
</evidence>
<evidence type="ECO:0000256" key="2">
    <source>
        <dbReference type="ARBA" id="ARBA00004805"/>
    </source>
</evidence>
<evidence type="ECO:0000256" key="11">
    <source>
        <dbReference type="ARBA" id="ARBA00048865"/>
    </source>
</evidence>
<dbReference type="Pfam" id="PF01066">
    <property type="entry name" value="CDP-OH_P_transf"/>
    <property type="match status" value="1"/>
</dbReference>
<feature type="binding site" evidence="12">
    <location>
        <position position="66"/>
    </location>
    <ligand>
        <name>Mg(2+)</name>
        <dbReference type="ChEBI" id="CHEBI:18420"/>
        <label>1</label>
    </ligand>
</feature>
<comment type="catalytic activity">
    <reaction evidence="11 12">
        <text>a CDP-1,2-diacyl-sn-glycerol + 1D-myo-inositol 3-phosphate = a 1,2-diacyl-sn-glycero-3-phospho-(1D-myo-inositol-3-phosphate) + CMP + H(+)</text>
        <dbReference type="Rhea" id="RHEA:60504"/>
        <dbReference type="ChEBI" id="CHEBI:15378"/>
        <dbReference type="ChEBI" id="CHEBI:58088"/>
        <dbReference type="ChEBI" id="CHEBI:58332"/>
        <dbReference type="ChEBI" id="CHEBI:58401"/>
        <dbReference type="ChEBI" id="CHEBI:60377"/>
    </reaction>
</comment>
<dbReference type="NCBIfam" id="NF045883">
    <property type="entry name" value="PIPSynth"/>
    <property type="match status" value="1"/>
</dbReference>
<dbReference type="UniPathway" id="UPA00220"/>
<feature type="binding site" evidence="12">
    <location>
        <position position="66"/>
    </location>
    <ligand>
        <name>Mg(2+)</name>
        <dbReference type="ChEBI" id="CHEBI:18420"/>
        <label>2</label>
    </ligand>
</feature>
<keyword evidence="12" id="KW-0460">Magnesium</keyword>
<evidence type="ECO:0000256" key="3">
    <source>
        <dbReference type="ARBA" id="ARBA00010441"/>
    </source>
</evidence>
<evidence type="ECO:0000313" key="13">
    <source>
        <dbReference type="EMBL" id="RKW71220.1"/>
    </source>
</evidence>
<reference evidence="13 14" key="1">
    <citation type="submission" date="2018-07" db="EMBL/GenBank/DDBJ databases">
        <title>Arthrobacter sp. nov., isolated from raw cow's milk with high bacterial count.</title>
        <authorList>
            <person name="Hahne J."/>
            <person name="Isele D."/>
            <person name="Lipski A."/>
        </authorList>
    </citation>
    <scope>NUCLEOTIDE SEQUENCE [LARGE SCALE GENOMIC DNA]</scope>
    <source>
        <strain evidence="13 14">JZ R-183</strain>
    </source>
</reference>
<dbReference type="GO" id="GO:0005886">
    <property type="term" value="C:plasma membrane"/>
    <property type="evidence" value="ECO:0007669"/>
    <property type="project" value="UniProtKB-SubCell"/>
</dbReference>
<comment type="subunit">
    <text evidence="4 12">Homodimer.</text>
</comment>
<evidence type="ECO:0000256" key="5">
    <source>
        <dbReference type="ARBA" id="ARBA00022692"/>
    </source>
</evidence>
<comment type="similarity">
    <text evidence="3 12">Belongs to the CDP-alcohol phosphatidyltransferase class-I family.</text>
</comment>
<dbReference type="GO" id="GO:0012505">
    <property type="term" value="C:endomembrane system"/>
    <property type="evidence" value="ECO:0007669"/>
    <property type="project" value="UniProtKB-SubCell"/>
</dbReference>
<gene>
    <name evidence="13" type="ORF">DWQ67_05400</name>
</gene>
<keyword evidence="12 13" id="KW-0808">Transferase</keyword>
<dbReference type="InterPro" id="IPR043130">
    <property type="entry name" value="CDP-OH_PTrfase_TM_dom"/>
</dbReference>
<keyword evidence="6 12" id="KW-1133">Transmembrane helix</keyword>
<feature type="binding site" evidence="12">
    <location>
        <position position="69"/>
    </location>
    <ligand>
        <name>Mg(2+)</name>
        <dbReference type="ChEBI" id="CHEBI:18420"/>
        <label>1</label>
    </ligand>
</feature>